<dbReference type="InterPro" id="IPR050256">
    <property type="entry name" value="Glycosyltransferase_2"/>
</dbReference>
<evidence type="ECO:0000313" key="3">
    <source>
        <dbReference type="EMBL" id="SDX52447.1"/>
    </source>
</evidence>
<keyword evidence="1" id="KW-0812">Transmembrane</keyword>
<dbReference type="STRING" id="1528.SAMN04488579_10372"/>
<dbReference type="EMBL" id="FNOU01000003">
    <property type="protein sequence ID" value="SDX52447.1"/>
    <property type="molecule type" value="Genomic_DNA"/>
</dbReference>
<feature type="transmembrane region" description="Helical" evidence="1">
    <location>
        <begin position="216"/>
        <end position="233"/>
    </location>
</feature>
<keyword evidence="1" id="KW-0472">Membrane</keyword>
<dbReference type="OrthoDB" id="9810303at2"/>
<accession>A0A1H3CE71</accession>
<gene>
    <name evidence="3" type="ORF">SAMN04488579_10372</name>
</gene>
<dbReference type="InterPro" id="IPR029044">
    <property type="entry name" value="Nucleotide-diphossugar_trans"/>
</dbReference>
<evidence type="ECO:0000256" key="1">
    <source>
        <dbReference type="SAM" id="Phobius"/>
    </source>
</evidence>
<sequence length="243" mass="27175">MINDKKILVIVPAYNEEESIELVIKNLKKCVPQVDYIIINDCSTDQTERICKENDFAYLTLPVNLGIGGGVQSGYRYAVENDYDIAIQMDGDGQHDPEYLEILIQPLLKGQADMVIGSRFITKDGFQSSAMRRAGIVFLKKLIQFCCGVKITDTTSGFRATSKELTSFFAKDYAQDYPEPEAIIATVLNGFKIQEVPVVMQERQGGESSINAFKSIYYMIKVSLAIIIYRLGIIGDKRKGGKK</sequence>
<dbReference type="InterPro" id="IPR001173">
    <property type="entry name" value="Glyco_trans_2-like"/>
</dbReference>
<dbReference type="CDD" id="cd04179">
    <property type="entry name" value="DPM_DPG-synthase_like"/>
    <property type="match status" value="1"/>
</dbReference>
<dbReference type="Proteomes" id="UP000199652">
    <property type="component" value="Unassembled WGS sequence"/>
</dbReference>
<protein>
    <recommendedName>
        <fullName evidence="2">Glycosyltransferase 2-like domain-containing protein</fullName>
    </recommendedName>
</protein>
<feature type="domain" description="Glycosyltransferase 2-like" evidence="2">
    <location>
        <begin position="9"/>
        <end position="165"/>
    </location>
</feature>
<dbReference type="SUPFAM" id="SSF53448">
    <property type="entry name" value="Nucleotide-diphospho-sugar transferases"/>
    <property type="match status" value="1"/>
</dbReference>
<dbReference type="Gene3D" id="3.90.550.10">
    <property type="entry name" value="Spore Coat Polysaccharide Biosynthesis Protein SpsA, Chain A"/>
    <property type="match status" value="1"/>
</dbReference>
<keyword evidence="1" id="KW-1133">Transmembrane helix</keyword>
<keyword evidence="4" id="KW-1185">Reference proteome</keyword>
<dbReference type="PANTHER" id="PTHR48090:SF7">
    <property type="entry name" value="RFBJ PROTEIN"/>
    <property type="match status" value="1"/>
</dbReference>
<evidence type="ECO:0000259" key="2">
    <source>
        <dbReference type="Pfam" id="PF00535"/>
    </source>
</evidence>
<reference evidence="4" key="1">
    <citation type="submission" date="2016-10" db="EMBL/GenBank/DDBJ databases">
        <authorList>
            <person name="Varghese N."/>
            <person name="Submissions S."/>
        </authorList>
    </citation>
    <scope>NUCLEOTIDE SEQUENCE [LARGE SCALE GENOMIC DNA]</scope>
    <source>
        <strain evidence="4">VPI 5359</strain>
    </source>
</reference>
<dbReference type="Pfam" id="PF00535">
    <property type="entry name" value="Glycos_transf_2"/>
    <property type="match status" value="1"/>
</dbReference>
<proteinExistence type="predicted"/>
<organism evidence="3 4">
    <name type="scientific">Eubacterium barkeri</name>
    <name type="common">Clostridium barkeri</name>
    <dbReference type="NCBI Taxonomy" id="1528"/>
    <lineage>
        <taxon>Bacteria</taxon>
        <taxon>Bacillati</taxon>
        <taxon>Bacillota</taxon>
        <taxon>Clostridia</taxon>
        <taxon>Eubacteriales</taxon>
        <taxon>Eubacteriaceae</taxon>
        <taxon>Eubacterium</taxon>
    </lineage>
</organism>
<evidence type="ECO:0000313" key="4">
    <source>
        <dbReference type="Proteomes" id="UP000199652"/>
    </source>
</evidence>
<dbReference type="RefSeq" id="WP_090243308.1">
    <property type="nucleotide sequence ID" value="NZ_FNOU01000003.1"/>
</dbReference>
<dbReference type="AlphaFoldDB" id="A0A1H3CE71"/>
<dbReference type="PANTHER" id="PTHR48090">
    <property type="entry name" value="UNDECAPRENYL-PHOSPHATE 4-DEOXY-4-FORMAMIDO-L-ARABINOSE TRANSFERASE-RELATED"/>
    <property type="match status" value="1"/>
</dbReference>
<name>A0A1H3CE71_EUBBA</name>